<accession>A0A8S3IXS3</accession>
<proteinExistence type="predicted"/>
<dbReference type="EMBL" id="CAJOBI010360846">
    <property type="protein sequence ID" value="CAF5226097.1"/>
    <property type="molecule type" value="Genomic_DNA"/>
</dbReference>
<reference evidence="3" key="1">
    <citation type="submission" date="2021-02" db="EMBL/GenBank/DDBJ databases">
        <authorList>
            <person name="Nowell W R."/>
        </authorList>
    </citation>
    <scope>NUCLEOTIDE SEQUENCE</scope>
</reference>
<name>A0A8S3IXS3_9BILA</name>
<sequence>MLSLFTLIPFFFLPFSYSFCCVGGPQCYLKLGFDQVVPSNRKFLETCSIVKVSSCSVFLKIDYDNQIVDISFESPLNSTESPSPLIDLFVNNQRASTILRYTVDVGVHVNNKTQLYVLLQCRTGDRCTEKELRHFWPRFISL</sequence>
<evidence type="ECO:0000313" key="4">
    <source>
        <dbReference type="EMBL" id="CAF5226097.1"/>
    </source>
</evidence>
<dbReference type="Proteomes" id="UP000681720">
    <property type="component" value="Unassembled WGS sequence"/>
</dbReference>
<feature type="chain" id="PRO_5036274040" evidence="1">
    <location>
        <begin position="19"/>
        <end position="142"/>
    </location>
</feature>
<comment type="caution">
    <text evidence="3">The sequence shown here is derived from an EMBL/GenBank/DDBJ whole genome shotgun (WGS) entry which is preliminary data.</text>
</comment>
<dbReference type="EMBL" id="CAJOBH010137281">
    <property type="protein sequence ID" value="CAF4788092.1"/>
    <property type="molecule type" value="Genomic_DNA"/>
</dbReference>
<evidence type="ECO:0000313" key="5">
    <source>
        <dbReference type="Proteomes" id="UP000681720"/>
    </source>
</evidence>
<dbReference type="Proteomes" id="UP000676336">
    <property type="component" value="Unassembled WGS sequence"/>
</dbReference>
<feature type="signal peptide" evidence="1">
    <location>
        <begin position="1"/>
        <end position="18"/>
    </location>
</feature>
<protein>
    <submittedName>
        <fullName evidence="3">Uncharacterized protein</fullName>
    </submittedName>
</protein>
<dbReference type="EMBL" id="CAJOBJ010352129">
    <property type="protein sequence ID" value="CAF5209734.1"/>
    <property type="molecule type" value="Genomic_DNA"/>
</dbReference>
<dbReference type="Proteomes" id="UP000681967">
    <property type="component" value="Unassembled WGS sequence"/>
</dbReference>
<gene>
    <name evidence="2" type="ORF">BYL167_LOCUS47605</name>
    <name evidence="3" type="ORF">GIL414_LOCUS79363</name>
    <name evidence="4" type="ORF">SMN809_LOCUS84629</name>
</gene>
<organism evidence="3 5">
    <name type="scientific">Rotaria magnacalcarata</name>
    <dbReference type="NCBI Taxonomy" id="392030"/>
    <lineage>
        <taxon>Eukaryota</taxon>
        <taxon>Metazoa</taxon>
        <taxon>Spiralia</taxon>
        <taxon>Gnathifera</taxon>
        <taxon>Rotifera</taxon>
        <taxon>Eurotatoria</taxon>
        <taxon>Bdelloidea</taxon>
        <taxon>Philodinida</taxon>
        <taxon>Philodinidae</taxon>
        <taxon>Rotaria</taxon>
    </lineage>
</organism>
<evidence type="ECO:0000256" key="1">
    <source>
        <dbReference type="SAM" id="SignalP"/>
    </source>
</evidence>
<evidence type="ECO:0000313" key="3">
    <source>
        <dbReference type="EMBL" id="CAF5209734.1"/>
    </source>
</evidence>
<feature type="non-terminal residue" evidence="3">
    <location>
        <position position="142"/>
    </location>
</feature>
<dbReference type="AlphaFoldDB" id="A0A8S3IXS3"/>
<keyword evidence="1" id="KW-0732">Signal</keyword>
<evidence type="ECO:0000313" key="2">
    <source>
        <dbReference type="EMBL" id="CAF4788092.1"/>
    </source>
</evidence>